<dbReference type="PANTHER" id="PTHR32305">
    <property type="match status" value="1"/>
</dbReference>
<evidence type="ECO:0000259" key="6">
    <source>
        <dbReference type="Pfam" id="PF12256"/>
    </source>
</evidence>
<dbReference type="InterPro" id="IPR022385">
    <property type="entry name" value="Rhs_assc_core"/>
</dbReference>
<evidence type="ECO:0000259" key="5">
    <source>
        <dbReference type="Pfam" id="PF12255"/>
    </source>
</evidence>
<feature type="region of interest" description="Disordered" evidence="4">
    <location>
        <begin position="1836"/>
        <end position="1859"/>
    </location>
</feature>
<feature type="region of interest" description="Disordered" evidence="4">
    <location>
        <begin position="1324"/>
        <end position="1351"/>
    </location>
</feature>
<feature type="compositionally biased region" description="Basic and acidic residues" evidence="4">
    <location>
        <begin position="1324"/>
        <end position="1343"/>
    </location>
</feature>
<dbReference type="EMBL" id="JAADJG010000752">
    <property type="protein sequence ID" value="KAF4437661.1"/>
    <property type="molecule type" value="Genomic_DNA"/>
</dbReference>
<dbReference type="InterPro" id="IPR028994">
    <property type="entry name" value="Integrin_alpha_N"/>
</dbReference>
<organism evidence="7 8">
    <name type="scientific">Fusarium austroafricanum</name>
    <dbReference type="NCBI Taxonomy" id="2364996"/>
    <lineage>
        <taxon>Eukaryota</taxon>
        <taxon>Fungi</taxon>
        <taxon>Dikarya</taxon>
        <taxon>Ascomycota</taxon>
        <taxon>Pezizomycotina</taxon>
        <taxon>Sordariomycetes</taxon>
        <taxon>Hypocreomycetidae</taxon>
        <taxon>Hypocreales</taxon>
        <taxon>Nectriaceae</taxon>
        <taxon>Fusarium</taxon>
        <taxon>Fusarium concolor species complex</taxon>
    </lineage>
</organism>
<evidence type="ECO:0000313" key="7">
    <source>
        <dbReference type="EMBL" id="KAF4437661.1"/>
    </source>
</evidence>
<name>A0A8H4JTE5_9HYPO</name>
<dbReference type="Pfam" id="PF12256">
    <property type="entry name" value="TcdB_toxin_midN"/>
    <property type="match status" value="1"/>
</dbReference>
<feature type="domain" description="Insecticide toxin TcdB middle/N-terminal" evidence="6">
    <location>
        <begin position="733"/>
        <end position="854"/>
    </location>
</feature>
<dbReference type="InterPro" id="IPR050708">
    <property type="entry name" value="T6SS_VgrG/RHS"/>
</dbReference>
<dbReference type="InterPro" id="IPR022044">
    <property type="entry name" value="TcdB_toxin_mid/C"/>
</dbReference>
<evidence type="ECO:0000313" key="8">
    <source>
        <dbReference type="Proteomes" id="UP000605986"/>
    </source>
</evidence>
<comment type="subcellular location">
    <subcellularLocation>
        <location evidence="1">Secreted</location>
    </subcellularLocation>
</comment>
<dbReference type="Pfam" id="PF03534">
    <property type="entry name" value="SpvB"/>
    <property type="match status" value="1"/>
</dbReference>
<evidence type="ECO:0000256" key="3">
    <source>
        <dbReference type="ARBA" id="ARBA00023026"/>
    </source>
</evidence>
<dbReference type="SUPFAM" id="SSF69318">
    <property type="entry name" value="Integrin alpha N-terminal domain"/>
    <property type="match status" value="1"/>
</dbReference>
<dbReference type="InterPro" id="IPR022045">
    <property type="entry name" value="TcdB_toxin_mid/N"/>
</dbReference>
<reference evidence="7" key="1">
    <citation type="submission" date="2020-01" db="EMBL/GenBank/DDBJ databases">
        <title>Identification and distribution of gene clusters putatively required for synthesis of sphingolipid metabolism inhibitors in phylogenetically diverse species of the filamentous fungus Fusarium.</title>
        <authorList>
            <person name="Kim H.-S."/>
            <person name="Busman M."/>
            <person name="Brown D.W."/>
            <person name="Divon H."/>
            <person name="Uhlig S."/>
            <person name="Proctor R.H."/>
        </authorList>
    </citation>
    <scope>NUCLEOTIDE SEQUENCE</scope>
    <source>
        <strain evidence="7">NRRL 53441</strain>
    </source>
</reference>
<evidence type="ECO:0000256" key="1">
    <source>
        <dbReference type="ARBA" id="ARBA00004613"/>
    </source>
</evidence>
<keyword evidence="8" id="KW-1185">Reference proteome</keyword>
<dbReference type="InterPro" id="IPR003284">
    <property type="entry name" value="Sal_SpvB"/>
</dbReference>
<sequence>MPSVFRQGTSKGPPSGQTNSTRTPAINNKNVATAFGSRASSSFSPRARTLGEGIPVFRTSFNVSGKGGGAFKPISENFSVSPASGTLSFSLPIQTSPSRGDYGPDLKLTYDSGSGNGPFGFGWNVSLPSIHRKTSRAVPRYVEDEDDMAMSGADIVKRLTKDGSVETRVETGDGNFDVTLYRPRIDTGSMRIERWVRRTDPVDVHWRTLSSDNETSIYGDSDDSRILDASGATITIFSWLLSRSYDARGNAIEYIYKREDGKEMDGPNGSMPVCERDRPKEAKCRQKYIKRIKYGNRELNRDVDTWNPSKWPSNWMFEVVFDYGEHKKDNPSTEEPNDWLLRQDAFSQSHAGFEVRTYRLCRRILMFHHFPEHTKRDENLVSSTSLLYSESPQRTVMTNVTMSGHSIRKDSPADTAYWSEALPAWSFEYTGIPDITELESIQAKTFNLLALPNSESKVSEWLDLDSEGMPGLLTRSNDGTLCYQRNLGLASAEDEPQFRGPVVLAQHPSLTGGTFQDLDQNGHLNYVLKNYQGRLQGFFERGDSDTWSTYSDFPQTPSAEVWKDTIEIDLTGDGLADLLCAGDDAQALIWQQNLGKQGLSGYRSVFSREESSLRPRLSKTQDVQTYVADMTGSGMSDLVEISASSVRYWPNFGYGVFGPPVSMENSPALSAREEFDHGRVRLIDMDGSGTTDLLYILPTGGAALYYNFAGNSWSNRVFIPQLPLISNPSSVFTLDILGKGTSCLCWTDASTDRNRINYIDTMGGTKPHLLKTYSNGLGASTSIEYSPSTKFYVEDERSGLPWSTKLPFPVQCVSTVQVKDFITGNQNSTEYIYHNGCFDPVEKQFAGFEMVEELHREKIIMGKNEIYEPPIIHKKSWFSVGMSLEVDQSRFFTKQLVSSCLEDHTDDFAERLFSLKGVSLRSETYSNDGTDAAGLPFIIEELSYQVKLLQSKGTNKYSVVQVSPRETLSKQFERRMQDPRVTHDITLETNDFGEVEESVRIVYPRTGETEFSDVAKNQKAGNVTHNRTWFTESVSEDRDFRKPEAWKKRECEVINFPFNGTLDFDDARRYDFEGLPLTKATSAYKVLRRENRAFYKDSHLEQRLGEGKLQAHSLLDQTYDLALDPELVGKIQEGLCSRKVPDSVEELLVQGSYVKLDNSGGWWVPSSRSFFCKPGSVAGEELRKARSSFYIPSFFVDAFGNMSRLTMDQDFLLAKEIEDAVGNVSSFKNSYEHLQPVKITDPNLNSVQAVLDPLSRTIAVAVLGKGEADEVDADSVDGVALEIGPQEGSEILLDPTGETAKRALGNAGSRTIYCIDRFAQWKAEQDGQRSSEHGKSTQRRPTDDTPTPGYSLHITRALPFRKVNDPEIQVKISYINGRGAQLQEVSMNDPNDLEKTWLVAGLSISDNQGQGICVYQPFFSPSPKYISSEAIKTHSAITFHDAMGRTVASLTADKRWSKTVYTPWTMTDYNNGDLILNSKLQDDPNVGHFFERISSARYEQSWYEQHSLGAPQEKKAAEKSAIYADKPLITHIGSCGLPIRAVRVAGVDMYSRALSYDVNGNKIRDFDSYSRLVEKAVYDKLGNKLRSIGMDKGDSWSIKDVQGGELLSWNCRGYSFATRYDDLRREIQRLVWKGSETAKLIKRVTYGEKHGDAATLNLKNQVWTVEDQAGVHVNTLYDIGGHCLEKTFQPAQEYKKVIDWKFNNTLEDAIYLQTSAYDNYGHIIENKDAQGNRTRSRFSLQGHVEKVEFSSTRDSTWKPYLSHATFMADGLPSSMKGGREVLEDITHVYDCNGRRVFTRDDSEQTKYFKGSRVKPEWDYTYDVNGMLISATGRAQFTSSRDGGNQLSPHSAMSGQKTSRGATDGNQLYQYLETYDYDLEGNIKWMKHDAPNVKGVTGWTRHYFYEEQSLLSSDPDVKSNRLSRTTIGENHEGTYSYDGDAGLAGCMTTLPKFSELDWDMNNMLAFSSTQNVYDGIPERTYYVYDSAGTRTRKVTESSAKTSDEPSRKTDVLYIGGIELQTRRDGSELWIATVKAETTLAVVEVSSNRQKPLVRFQTGDNMELDDEAQLVTYEEYSPFGSVVYSAMYSNVEAPRKYRFAKYEHDQETGLYHCGRRYYCPWLVRWTSPDPLGDVDGPNLYEYSKNDPINIHGPNGTSILKRKIAGKLAQQANTPHVDPLTQANQETHAAPTISSLVSKMLHDSQVVKDKIISVFRARFDGKKGLGDKHDEMMKSGWKPAAQQHHLFRDKWAHLFRAAKLDNDAATLFCETEVHNKIGPYHDKGWDKFWVDQFKAGYPNMTKYADKLIIAELKNPESVITQRFALDIRKYHGVFEERIYNQVADNLWNSGIDPELVKDSISFYKVEGQHKGKILDMEGYEALREKYTQDQLESQEIYRDEVASRQMSFEN</sequence>
<accession>A0A8H4JTE5</accession>
<dbReference type="Gene3D" id="2.180.10.10">
    <property type="entry name" value="RHS repeat-associated core"/>
    <property type="match status" value="1"/>
</dbReference>
<evidence type="ECO:0000256" key="2">
    <source>
        <dbReference type="ARBA" id="ARBA00022525"/>
    </source>
</evidence>
<protein>
    <submittedName>
        <fullName evidence="7">Putative insecticidal toxin complex protein</fullName>
    </submittedName>
</protein>
<dbReference type="GO" id="GO:0005576">
    <property type="term" value="C:extracellular region"/>
    <property type="evidence" value="ECO:0007669"/>
    <property type="project" value="UniProtKB-SubCell"/>
</dbReference>
<proteinExistence type="predicted"/>
<dbReference type="Proteomes" id="UP000605986">
    <property type="component" value="Unassembled WGS sequence"/>
</dbReference>
<dbReference type="PRINTS" id="PR01341">
    <property type="entry name" value="SALSPVBPROT"/>
</dbReference>
<dbReference type="PANTHER" id="PTHR32305:SF15">
    <property type="entry name" value="PROTEIN RHSA-RELATED"/>
    <property type="match status" value="1"/>
</dbReference>
<feature type="region of interest" description="Disordered" evidence="4">
    <location>
        <begin position="1"/>
        <end position="28"/>
    </location>
</feature>
<dbReference type="OrthoDB" id="5426877at2759"/>
<gene>
    <name evidence="7" type="ORF">F53441_12996</name>
</gene>
<keyword evidence="2" id="KW-0964">Secreted</keyword>
<dbReference type="NCBIfam" id="TIGR03696">
    <property type="entry name" value="Rhs_assc_core"/>
    <property type="match status" value="1"/>
</dbReference>
<dbReference type="Pfam" id="PF12255">
    <property type="entry name" value="TcdB_toxin_midC"/>
    <property type="match status" value="1"/>
</dbReference>
<feature type="domain" description="Insecticide toxin TcdB middle/C-terminal" evidence="5">
    <location>
        <begin position="914"/>
        <end position="1016"/>
    </location>
</feature>
<dbReference type="GO" id="GO:0005737">
    <property type="term" value="C:cytoplasm"/>
    <property type="evidence" value="ECO:0007669"/>
    <property type="project" value="InterPro"/>
</dbReference>
<evidence type="ECO:0000256" key="4">
    <source>
        <dbReference type="SAM" id="MobiDB-lite"/>
    </source>
</evidence>
<comment type="caution">
    <text evidence="7">The sequence shown here is derived from an EMBL/GenBank/DDBJ whole genome shotgun (WGS) entry which is preliminary data.</text>
</comment>
<keyword evidence="3" id="KW-0843">Virulence</keyword>